<name>A0A9Q1EVA6_SYNKA</name>
<gene>
    <name evidence="2" type="ORF">SKAU_G00298580</name>
</gene>
<dbReference type="EMBL" id="JAINUF010000012">
    <property type="protein sequence ID" value="KAJ8345665.1"/>
    <property type="molecule type" value="Genomic_DNA"/>
</dbReference>
<organism evidence="2 3">
    <name type="scientific">Synaphobranchus kaupii</name>
    <name type="common">Kaup's arrowtooth eel</name>
    <dbReference type="NCBI Taxonomy" id="118154"/>
    <lineage>
        <taxon>Eukaryota</taxon>
        <taxon>Metazoa</taxon>
        <taxon>Chordata</taxon>
        <taxon>Craniata</taxon>
        <taxon>Vertebrata</taxon>
        <taxon>Euteleostomi</taxon>
        <taxon>Actinopterygii</taxon>
        <taxon>Neopterygii</taxon>
        <taxon>Teleostei</taxon>
        <taxon>Anguilliformes</taxon>
        <taxon>Synaphobranchidae</taxon>
        <taxon>Synaphobranchus</taxon>
    </lineage>
</organism>
<feature type="region of interest" description="Disordered" evidence="1">
    <location>
        <begin position="28"/>
        <end position="111"/>
    </location>
</feature>
<evidence type="ECO:0000313" key="2">
    <source>
        <dbReference type="EMBL" id="KAJ8345665.1"/>
    </source>
</evidence>
<sequence length="194" mass="21488">MWRLGEHEKDSETPRLYSVSVRVYKYPAAGTSGGEHRNEGDEPDIQNDPASRRGPPPPQAQAAGSETAAYAGSRSPLLSPRPESPVIRETRRLQGLPERPPQIPSERMALEHGDGSACAFVRPHAMLNADTTERGPTSNFQSLLNKEAALTQPPDWLLTVVKPSSPSQRWRHSSPHRRTPQSFLSLKVMLWSVI</sequence>
<keyword evidence="3" id="KW-1185">Reference proteome</keyword>
<comment type="caution">
    <text evidence="2">The sequence shown here is derived from an EMBL/GenBank/DDBJ whole genome shotgun (WGS) entry which is preliminary data.</text>
</comment>
<reference evidence="2" key="1">
    <citation type="journal article" date="2023" name="Science">
        <title>Genome structures resolve the early diversification of teleost fishes.</title>
        <authorList>
            <person name="Parey E."/>
            <person name="Louis A."/>
            <person name="Montfort J."/>
            <person name="Bouchez O."/>
            <person name="Roques C."/>
            <person name="Iampietro C."/>
            <person name="Lluch J."/>
            <person name="Castinel A."/>
            <person name="Donnadieu C."/>
            <person name="Desvignes T."/>
            <person name="Floi Bucao C."/>
            <person name="Jouanno E."/>
            <person name="Wen M."/>
            <person name="Mejri S."/>
            <person name="Dirks R."/>
            <person name="Jansen H."/>
            <person name="Henkel C."/>
            <person name="Chen W.J."/>
            <person name="Zahm M."/>
            <person name="Cabau C."/>
            <person name="Klopp C."/>
            <person name="Thompson A.W."/>
            <person name="Robinson-Rechavi M."/>
            <person name="Braasch I."/>
            <person name="Lecointre G."/>
            <person name="Bobe J."/>
            <person name="Postlethwait J.H."/>
            <person name="Berthelot C."/>
            <person name="Roest Crollius H."/>
            <person name="Guiguen Y."/>
        </authorList>
    </citation>
    <scope>NUCLEOTIDE SEQUENCE</scope>
    <source>
        <strain evidence="2">WJC10195</strain>
    </source>
</reference>
<accession>A0A9Q1EVA6</accession>
<evidence type="ECO:0000313" key="3">
    <source>
        <dbReference type="Proteomes" id="UP001152622"/>
    </source>
</evidence>
<dbReference type="Proteomes" id="UP001152622">
    <property type="component" value="Chromosome 12"/>
</dbReference>
<proteinExistence type="predicted"/>
<evidence type="ECO:0000256" key="1">
    <source>
        <dbReference type="SAM" id="MobiDB-lite"/>
    </source>
</evidence>
<protein>
    <submittedName>
        <fullName evidence="2">Uncharacterized protein</fullName>
    </submittedName>
</protein>
<dbReference type="AlphaFoldDB" id="A0A9Q1EVA6"/>
<feature type="compositionally biased region" description="Low complexity" evidence="1">
    <location>
        <begin position="73"/>
        <end position="85"/>
    </location>
</feature>